<reference evidence="2 3" key="1">
    <citation type="submission" date="2019-03" db="EMBL/GenBank/DDBJ databases">
        <title>Genomic Encyclopedia of Type Strains, Phase IV (KMG-IV): sequencing the most valuable type-strain genomes for metagenomic binning, comparative biology and taxonomic classification.</title>
        <authorList>
            <person name="Goeker M."/>
        </authorList>
    </citation>
    <scope>NUCLEOTIDE SEQUENCE [LARGE SCALE GENOMIC DNA]</scope>
    <source>
        <strain evidence="2 3">DSM 45934</strain>
    </source>
</reference>
<feature type="region of interest" description="Disordered" evidence="1">
    <location>
        <begin position="140"/>
        <end position="159"/>
    </location>
</feature>
<proteinExistence type="predicted"/>
<dbReference type="RefSeq" id="WP_132116529.1">
    <property type="nucleotide sequence ID" value="NZ_SLWS01000003.1"/>
</dbReference>
<evidence type="ECO:0000313" key="3">
    <source>
        <dbReference type="Proteomes" id="UP000295680"/>
    </source>
</evidence>
<protein>
    <submittedName>
        <fullName evidence="2">Uncharacterized protein</fullName>
    </submittedName>
</protein>
<dbReference type="AlphaFoldDB" id="A0A4R2JLZ9"/>
<evidence type="ECO:0000256" key="1">
    <source>
        <dbReference type="SAM" id="MobiDB-lite"/>
    </source>
</evidence>
<comment type="caution">
    <text evidence="2">The sequence shown here is derived from an EMBL/GenBank/DDBJ whole genome shotgun (WGS) entry which is preliminary data.</text>
</comment>
<dbReference type="EMBL" id="SLWS01000003">
    <property type="protein sequence ID" value="TCO61081.1"/>
    <property type="molecule type" value="Genomic_DNA"/>
</dbReference>
<gene>
    <name evidence="2" type="ORF">EV192_103665</name>
</gene>
<evidence type="ECO:0000313" key="2">
    <source>
        <dbReference type="EMBL" id="TCO61081.1"/>
    </source>
</evidence>
<keyword evidence="3" id="KW-1185">Reference proteome</keyword>
<dbReference type="Proteomes" id="UP000295680">
    <property type="component" value="Unassembled WGS sequence"/>
</dbReference>
<organism evidence="2 3">
    <name type="scientific">Actinocrispum wychmicini</name>
    <dbReference type="NCBI Taxonomy" id="1213861"/>
    <lineage>
        <taxon>Bacteria</taxon>
        <taxon>Bacillati</taxon>
        <taxon>Actinomycetota</taxon>
        <taxon>Actinomycetes</taxon>
        <taxon>Pseudonocardiales</taxon>
        <taxon>Pseudonocardiaceae</taxon>
        <taxon>Actinocrispum</taxon>
    </lineage>
</organism>
<accession>A0A4R2JLZ9</accession>
<name>A0A4R2JLZ9_9PSEU</name>
<sequence length="173" mass="18631">MFDITDGATNALAYDGAKRVIHDVLRAQHGQDAVIRRPISAQITIPSWQPASYVAGIAAARTLAAFAHQLMRDYARKARGEGSTWAELAAPLGITPDHNGTTDPAEAAFLAVAGKSPRRFDTPTVSWTCTSCDRTITDRGPYNGHPADNETGHTTSCGRHNTEITHYMAELDA</sequence>
<dbReference type="OrthoDB" id="4556077at2"/>